<dbReference type="GeneTree" id="ENSGT00390000009819"/>
<dbReference type="OrthoDB" id="9600480at2759"/>
<sequence length="97" mass="10572">MKLNISFPAIGCQKLVEVRMATEVAADPLGDEWKGYVVRISIGPRDTPATTPGEGKRRSVRGCIIDANLSLLNLVCCKLILKKMVMGMAVLQLMKPT</sequence>
<evidence type="ECO:0000256" key="3">
    <source>
        <dbReference type="ARBA" id="ARBA00023274"/>
    </source>
</evidence>
<protein>
    <recommendedName>
        <fullName evidence="4">Small ribosomal subunit protein eS6</fullName>
    </recommendedName>
    <alternativeName>
        <fullName evidence="5">40S ribosomal protein S6</fullName>
    </alternativeName>
</protein>
<dbReference type="GO" id="GO:1990904">
    <property type="term" value="C:ribonucleoprotein complex"/>
    <property type="evidence" value="ECO:0007669"/>
    <property type="project" value="UniProtKB-KW"/>
</dbReference>
<dbReference type="Ensembl" id="ENSLLET00000040078.1">
    <property type="protein sequence ID" value="ENSLLEP00000038556.1"/>
    <property type="gene ID" value="ENSLLEG00000024433.1"/>
</dbReference>
<dbReference type="GO" id="GO:0006412">
    <property type="term" value="P:translation"/>
    <property type="evidence" value="ECO:0007669"/>
    <property type="project" value="InterPro"/>
</dbReference>
<dbReference type="GO" id="GO:0003735">
    <property type="term" value="F:structural constituent of ribosome"/>
    <property type="evidence" value="ECO:0007669"/>
    <property type="project" value="InterPro"/>
</dbReference>
<dbReference type="InterPro" id="IPR001377">
    <property type="entry name" value="Ribosomal_eS6"/>
</dbReference>
<comment type="similarity">
    <text evidence="1">Belongs to the eukaryotic ribosomal protein eS6 family.</text>
</comment>
<evidence type="ECO:0000256" key="5">
    <source>
        <dbReference type="ARBA" id="ARBA00035403"/>
    </source>
</evidence>
<dbReference type="GO" id="GO:0005840">
    <property type="term" value="C:ribosome"/>
    <property type="evidence" value="ECO:0007669"/>
    <property type="project" value="UniProtKB-KW"/>
</dbReference>
<dbReference type="SMART" id="SM01405">
    <property type="entry name" value="Ribosomal_S6e"/>
    <property type="match status" value="1"/>
</dbReference>
<proteinExistence type="inferred from homology"/>
<dbReference type="AlphaFoldDB" id="A0A8C5WHF6"/>
<name>A0A8C5WHF6_9ANUR</name>
<reference evidence="6" key="1">
    <citation type="submission" date="2025-08" db="UniProtKB">
        <authorList>
            <consortium name="Ensembl"/>
        </authorList>
    </citation>
    <scope>IDENTIFICATION</scope>
</reference>
<accession>A0A8C5WHF6</accession>
<dbReference type="Proteomes" id="UP000694569">
    <property type="component" value="Unplaced"/>
</dbReference>
<keyword evidence="3" id="KW-0687">Ribonucleoprotein</keyword>
<keyword evidence="7" id="KW-1185">Reference proteome</keyword>
<reference evidence="6" key="2">
    <citation type="submission" date="2025-09" db="UniProtKB">
        <authorList>
            <consortium name="Ensembl"/>
        </authorList>
    </citation>
    <scope>IDENTIFICATION</scope>
</reference>
<evidence type="ECO:0000313" key="7">
    <source>
        <dbReference type="Proteomes" id="UP000694569"/>
    </source>
</evidence>
<dbReference type="Pfam" id="PF01092">
    <property type="entry name" value="Ribosomal_S6e"/>
    <property type="match status" value="1"/>
</dbReference>
<evidence type="ECO:0000256" key="1">
    <source>
        <dbReference type="ARBA" id="ARBA00009312"/>
    </source>
</evidence>
<evidence type="ECO:0000313" key="6">
    <source>
        <dbReference type="Ensembl" id="ENSLLEP00000038556.1"/>
    </source>
</evidence>
<organism evidence="6 7">
    <name type="scientific">Leptobrachium leishanense</name>
    <name type="common">Leishan spiny toad</name>
    <dbReference type="NCBI Taxonomy" id="445787"/>
    <lineage>
        <taxon>Eukaryota</taxon>
        <taxon>Metazoa</taxon>
        <taxon>Chordata</taxon>
        <taxon>Craniata</taxon>
        <taxon>Vertebrata</taxon>
        <taxon>Euteleostomi</taxon>
        <taxon>Amphibia</taxon>
        <taxon>Batrachia</taxon>
        <taxon>Anura</taxon>
        <taxon>Pelobatoidea</taxon>
        <taxon>Megophryidae</taxon>
        <taxon>Leptobrachium</taxon>
    </lineage>
</organism>
<evidence type="ECO:0000256" key="4">
    <source>
        <dbReference type="ARBA" id="ARBA00035278"/>
    </source>
</evidence>
<keyword evidence="2" id="KW-0689">Ribosomal protein</keyword>
<dbReference type="PANTHER" id="PTHR11502">
    <property type="entry name" value="40S RIBOSOMAL PROTEIN S6"/>
    <property type="match status" value="1"/>
</dbReference>
<evidence type="ECO:0000256" key="2">
    <source>
        <dbReference type="ARBA" id="ARBA00022980"/>
    </source>
</evidence>